<dbReference type="AlphaFoldDB" id="A0AAD8QKU9"/>
<evidence type="ECO:0000256" key="1">
    <source>
        <dbReference type="ARBA" id="ARBA00006974"/>
    </source>
</evidence>
<dbReference type="PANTHER" id="PTHR31374">
    <property type="entry name" value="AUXIN-INDUCED PROTEIN-LIKE-RELATED"/>
    <property type="match status" value="1"/>
</dbReference>
<protein>
    <submittedName>
        <fullName evidence="3">Uncharacterized protein</fullName>
    </submittedName>
</protein>
<sequence length="193" mass="21306">MERGSNAHETAAAAEPVAGVRKVVWIRQMFQRWQSTGVDTAARRSDASGEPDAAAHHSAEVDTTTDDKKPSLGETEPSTPGAPVDVPRGCCAVYVGAERRRFVVPTAYLGMPVFRRLLEKAEEEFEFNYAGGAVTIPCDTEAFKYILVVMDKHQKGLVVVDHELLLPRKQGKWTNEIEFDGVCVLNVKRNSFT</sequence>
<dbReference type="PANTHER" id="PTHR31374:SF329">
    <property type="entry name" value="SAUR-LIKE AUXIN-RESPONSIVE PROTEIN FAMILY"/>
    <property type="match status" value="1"/>
</dbReference>
<evidence type="ECO:0000313" key="4">
    <source>
        <dbReference type="Proteomes" id="UP001231189"/>
    </source>
</evidence>
<comment type="similarity">
    <text evidence="1">Belongs to the ARG7 family.</text>
</comment>
<keyword evidence="4" id="KW-1185">Reference proteome</keyword>
<comment type="caution">
    <text evidence="3">The sequence shown here is derived from an EMBL/GenBank/DDBJ whole genome shotgun (WGS) entry which is preliminary data.</text>
</comment>
<accession>A0AAD8QKU9</accession>
<name>A0AAD8QKU9_LOLMU</name>
<evidence type="ECO:0000256" key="2">
    <source>
        <dbReference type="SAM" id="MobiDB-lite"/>
    </source>
</evidence>
<evidence type="ECO:0000313" key="3">
    <source>
        <dbReference type="EMBL" id="KAK1603819.1"/>
    </source>
</evidence>
<feature type="region of interest" description="Disordered" evidence="2">
    <location>
        <begin position="37"/>
        <end position="84"/>
    </location>
</feature>
<dbReference type="EMBL" id="JAUUTY010000007">
    <property type="protein sequence ID" value="KAK1603819.1"/>
    <property type="molecule type" value="Genomic_DNA"/>
</dbReference>
<dbReference type="Pfam" id="PF02519">
    <property type="entry name" value="Auxin_inducible"/>
    <property type="match status" value="1"/>
</dbReference>
<dbReference type="Proteomes" id="UP001231189">
    <property type="component" value="Unassembled WGS sequence"/>
</dbReference>
<proteinExistence type="inferred from homology"/>
<organism evidence="3 4">
    <name type="scientific">Lolium multiflorum</name>
    <name type="common">Italian ryegrass</name>
    <name type="synonym">Lolium perenne subsp. multiflorum</name>
    <dbReference type="NCBI Taxonomy" id="4521"/>
    <lineage>
        <taxon>Eukaryota</taxon>
        <taxon>Viridiplantae</taxon>
        <taxon>Streptophyta</taxon>
        <taxon>Embryophyta</taxon>
        <taxon>Tracheophyta</taxon>
        <taxon>Spermatophyta</taxon>
        <taxon>Magnoliopsida</taxon>
        <taxon>Liliopsida</taxon>
        <taxon>Poales</taxon>
        <taxon>Poaceae</taxon>
        <taxon>BOP clade</taxon>
        <taxon>Pooideae</taxon>
        <taxon>Poodae</taxon>
        <taxon>Poeae</taxon>
        <taxon>Poeae Chloroplast Group 2 (Poeae type)</taxon>
        <taxon>Loliodinae</taxon>
        <taxon>Loliinae</taxon>
        <taxon>Lolium</taxon>
    </lineage>
</organism>
<dbReference type="GO" id="GO:0009733">
    <property type="term" value="P:response to auxin"/>
    <property type="evidence" value="ECO:0007669"/>
    <property type="project" value="InterPro"/>
</dbReference>
<feature type="compositionally biased region" description="Basic and acidic residues" evidence="2">
    <location>
        <begin position="41"/>
        <end position="71"/>
    </location>
</feature>
<gene>
    <name evidence="3" type="ORF">QYE76_027492</name>
</gene>
<reference evidence="3" key="1">
    <citation type="submission" date="2023-07" db="EMBL/GenBank/DDBJ databases">
        <title>A chromosome-level genome assembly of Lolium multiflorum.</title>
        <authorList>
            <person name="Chen Y."/>
            <person name="Copetti D."/>
            <person name="Kolliker R."/>
            <person name="Studer B."/>
        </authorList>
    </citation>
    <scope>NUCLEOTIDE SEQUENCE</scope>
    <source>
        <strain evidence="3">02402/16</strain>
        <tissue evidence="3">Leaf</tissue>
    </source>
</reference>
<dbReference type="InterPro" id="IPR003676">
    <property type="entry name" value="SAUR_fam"/>
</dbReference>